<dbReference type="AlphaFoldDB" id="A0A085LX08"/>
<reference evidence="1 2" key="1">
    <citation type="journal article" date="2014" name="Nat. Genet.">
        <title>Genome and transcriptome of the porcine whipworm Trichuris suis.</title>
        <authorList>
            <person name="Jex A.R."/>
            <person name="Nejsum P."/>
            <person name="Schwarz E.M."/>
            <person name="Hu L."/>
            <person name="Young N.D."/>
            <person name="Hall R.S."/>
            <person name="Korhonen P.K."/>
            <person name="Liao S."/>
            <person name="Thamsborg S."/>
            <person name="Xia J."/>
            <person name="Xu P."/>
            <person name="Wang S."/>
            <person name="Scheerlinck J.P."/>
            <person name="Hofmann A."/>
            <person name="Sternberg P.W."/>
            <person name="Wang J."/>
            <person name="Gasser R.B."/>
        </authorList>
    </citation>
    <scope>NUCLEOTIDE SEQUENCE [LARGE SCALE GENOMIC DNA]</scope>
    <source>
        <strain evidence="1">DCEP-RM93M</strain>
    </source>
</reference>
<protein>
    <submittedName>
        <fullName evidence="1">Uncharacterized protein</fullName>
    </submittedName>
</protein>
<evidence type="ECO:0000313" key="1">
    <source>
        <dbReference type="EMBL" id="KFD49504.1"/>
    </source>
</evidence>
<gene>
    <name evidence="1" type="ORF">M513_09615</name>
</gene>
<evidence type="ECO:0000313" key="2">
    <source>
        <dbReference type="Proteomes" id="UP000030764"/>
    </source>
</evidence>
<name>A0A085LX08_9BILA</name>
<dbReference type="EMBL" id="KL363269">
    <property type="protein sequence ID" value="KFD49504.1"/>
    <property type="molecule type" value="Genomic_DNA"/>
</dbReference>
<accession>A0A085LX08</accession>
<sequence>MSAPTCTSSRSSASSGMLSASLAVQAFLKTLKVNRPLSLSISTIKRRICGQGPNFVTANIFSPPFFSFGSWMAPKAIAHCSISLFEISA</sequence>
<keyword evidence="2" id="KW-1185">Reference proteome</keyword>
<dbReference type="Proteomes" id="UP000030764">
    <property type="component" value="Unassembled WGS sequence"/>
</dbReference>
<proteinExistence type="predicted"/>
<organism evidence="1 2">
    <name type="scientific">Trichuris suis</name>
    <name type="common">pig whipworm</name>
    <dbReference type="NCBI Taxonomy" id="68888"/>
    <lineage>
        <taxon>Eukaryota</taxon>
        <taxon>Metazoa</taxon>
        <taxon>Ecdysozoa</taxon>
        <taxon>Nematoda</taxon>
        <taxon>Enoplea</taxon>
        <taxon>Dorylaimia</taxon>
        <taxon>Trichinellida</taxon>
        <taxon>Trichuridae</taxon>
        <taxon>Trichuris</taxon>
    </lineage>
</organism>